<dbReference type="SUPFAM" id="SSF56935">
    <property type="entry name" value="Porins"/>
    <property type="match status" value="1"/>
</dbReference>
<feature type="signal peptide" evidence="8">
    <location>
        <begin position="1"/>
        <end position="27"/>
    </location>
</feature>
<evidence type="ECO:0000256" key="5">
    <source>
        <dbReference type="ARBA" id="ARBA00022729"/>
    </source>
</evidence>
<proteinExistence type="inferred from homology"/>
<keyword evidence="3" id="KW-1134">Transmembrane beta strand</keyword>
<dbReference type="Proteomes" id="UP000031631">
    <property type="component" value="Chromosome"/>
</dbReference>
<evidence type="ECO:0000256" key="6">
    <source>
        <dbReference type="ARBA" id="ARBA00023136"/>
    </source>
</evidence>
<evidence type="ECO:0000256" key="7">
    <source>
        <dbReference type="ARBA" id="ARBA00023237"/>
    </source>
</evidence>
<dbReference type="Pfam" id="PF03349">
    <property type="entry name" value="Toluene_X"/>
    <property type="match status" value="1"/>
</dbReference>
<comment type="subcellular location">
    <subcellularLocation>
        <location evidence="1">Cell outer membrane</location>
        <topology evidence="1">Multi-pass membrane protein</topology>
    </subcellularLocation>
</comment>
<keyword evidence="10" id="KW-1185">Reference proteome</keyword>
<dbReference type="RefSeq" id="WP_041068842.1">
    <property type="nucleotide sequence ID" value="NZ_AP012273.1"/>
</dbReference>
<name>A0A7U6JII4_9GAMM</name>
<gene>
    <name evidence="9" type="ORF">TBH_C2427</name>
</gene>
<dbReference type="PANTHER" id="PTHR35093">
    <property type="entry name" value="OUTER MEMBRANE PROTEIN NMB0088-RELATED"/>
    <property type="match status" value="1"/>
</dbReference>
<keyword evidence="7" id="KW-0998">Cell outer membrane</keyword>
<evidence type="ECO:0000313" key="9">
    <source>
        <dbReference type="EMBL" id="BAO45336.1"/>
    </source>
</evidence>
<dbReference type="GO" id="GO:0015483">
    <property type="term" value="F:long-chain fatty acid transporting porin activity"/>
    <property type="evidence" value="ECO:0007669"/>
    <property type="project" value="TreeGrafter"/>
</dbReference>
<dbReference type="Gene3D" id="2.40.160.60">
    <property type="entry name" value="Outer membrane protein transport protein (OMPP1/FadL/TodX)"/>
    <property type="match status" value="1"/>
</dbReference>
<evidence type="ECO:0000256" key="4">
    <source>
        <dbReference type="ARBA" id="ARBA00022692"/>
    </source>
</evidence>
<protein>
    <submittedName>
        <fullName evidence="9">Long-chain fatty acid transporter</fullName>
    </submittedName>
</protein>
<evidence type="ECO:0000256" key="1">
    <source>
        <dbReference type="ARBA" id="ARBA00004571"/>
    </source>
</evidence>
<keyword evidence="5 8" id="KW-0732">Signal</keyword>
<keyword evidence="4" id="KW-0812">Transmembrane</keyword>
<dbReference type="GO" id="GO:0009279">
    <property type="term" value="C:cell outer membrane"/>
    <property type="evidence" value="ECO:0007669"/>
    <property type="project" value="UniProtKB-SubCell"/>
</dbReference>
<evidence type="ECO:0000313" key="10">
    <source>
        <dbReference type="Proteomes" id="UP000031631"/>
    </source>
</evidence>
<evidence type="ECO:0000256" key="3">
    <source>
        <dbReference type="ARBA" id="ARBA00022452"/>
    </source>
</evidence>
<accession>A0A7U6JII4</accession>
<dbReference type="InterPro" id="IPR005017">
    <property type="entry name" value="OMPP1/FadL/TodX"/>
</dbReference>
<dbReference type="EMBL" id="AP012273">
    <property type="protein sequence ID" value="BAO45336.1"/>
    <property type="molecule type" value="Genomic_DNA"/>
</dbReference>
<evidence type="ECO:0000256" key="2">
    <source>
        <dbReference type="ARBA" id="ARBA00008163"/>
    </source>
</evidence>
<dbReference type="KEGG" id="tbn:TBH_C2427"/>
<organism evidence="9 10">
    <name type="scientific">Thiolapillus brandeum</name>
    <dbReference type="NCBI Taxonomy" id="1076588"/>
    <lineage>
        <taxon>Bacteria</taxon>
        <taxon>Pseudomonadati</taxon>
        <taxon>Pseudomonadota</taxon>
        <taxon>Gammaproteobacteria</taxon>
        <taxon>Chromatiales</taxon>
        <taxon>Sedimenticolaceae</taxon>
        <taxon>Thiolapillus</taxon>
    </lineage>
</organism>
<comment type="similarity">
    <text evidence="2">Belongs to the OmpP1/FadL family.</text>
</comment>
<sequence length="463" mass="49609">MIKTTIRKPLGLLIGGLVAASSFSAHSAGFAIIENSASGMGNAFAGASAVAEDASTIFFNPAGMTQLEGSQAVMAGHVIVPSADFSNRGSYINPALTGGAPVAGTLSGSDDDGGETALVPNFYFSTQLSDQLFAGVGVNAPFGLATDYDKDWVGRYHAIRSEIRTININPSIAYKVNDRISLGGGISAQYIDATLSNNVDFGTICYGLEAQIPQIPTGSCAAAGMVPTGSDGYAKVKGSDWGFGFNIGALIQVADHTRVGLAYRSHVKQNLEGDADFRVPTGFQAILNMGIPLFSDTPATADVDLPESASVSLVHAFNDQWAILADATWTRWSRFDELVIDYDNPAQPNTVQPENWDNNMRYSLGATYRPNNKWVFRAGWAYDETPISKTNERTPRIPGNDRTWVAVGLGYQMSDKLGFDMGYSHLFIDDTDLNALDHSTGHQAVGVYESDVNIFSAQLNYKF</sequence>
<evidence type="ECO:0000256" key="8">
    <source>
        <dbReference type="SAM" id="SignalP"/>
    </source>
</evidence>
<feature type="chain" id="PRO_5031193509" evidence="8">
    <location>
        <begin position="28"/>
        <end position="463"/>
    </location>
</feature>
<reference evidence="9 10" key="1">
    <citation type="journal article" date="2014" name="PLoS ONE">
        <title>Physiological and genomic features of a novel sulfur-oxidizing gammaproteobacterium belonging to a previously uncultivated symbiotic lineage isolated from a hydrothermal vent.</title>
        <authorList>
            <person name="Nunoura T."/>
            <person name="Takaki Y."/>
            <person name="Kazama H."/>
            <person name="Kakuta J."/>
            <person name="Shimamura S."/>
            <person name="Makita H."/>
            <person name="Hirai M."/>
            <person name="Miyazaki M."/>
            <person name="Takai K."/>
        </authorList>
    </citation>
    <scope>NUCLEOTIDE SEQUENCE [LARGE SCALE GENOMIC DNA]</scope>
    <source>
        <strain evidence="9 10">Hiromi1</strain>
    </source>
</reference>
<keyword evidence="6" id="KW-0472">Membrane</keyword>
<dbReference type="AlphaFoldDB" id="A0A7U6JII4"/>
<dbReference type="OrthoDB" id="19849at2"/>
<dbReference type="PANTHER" id="PTHR35093:SF3">
    <property type="entry name" value="LONG-CHAIN FATTY ACID TRANSPORT PROTEIN"/>
    <property type="match status" value="1"/>
</dbReference>